<proteinExistence type="predicted"/>
<evidence type="ECO:0000313" key="3">
    <source>
        <dbReference type="Proteomes" id="UP001490816"/>
    </source>
</evidence>
<organism evidence="2 3">
    <name type="scientific">Ruminococcoides intestinale</name>
    <dbReference type="NCBI Taxonomy" id="3133162"/>
    <lineage>
        <taxon>Bacteria</taxon>
        <taxon>Bacillati</taxon>
        <taxon>Bacillota</taxon>
        <taxon>Clostridia</taxon>
        <taxon>Eubacteriales</taxon>
        <taxon>Oscillospiraceae</taxon>
        <taxon>Ruminococcoides</taxon>
    </lineage>
</organism>
<name>A0ABV1F9X1_9FIRM</name>
<gene>
    <name evidence="2" type="ORF">WMO39_04655</name>
</gene>
<dbReference type="EMBL" id="JBBMEZ010000009">
    <property type="protein sequence ID" value="MEQ2469625.1"/>
    <property type="molecule type" value="Genomic_DNA"/>
</dbReference>
<evidence type="ECO:0000313" key="2">
    <source>
        <dbReference type="EMBL" id="MEQ2469625.1"/>
    </source>
</evidence>
<accession>A0ABV1F9X1</accession>
<dbReference type="RefSeq" id="WP_367285991.1">
    <property type="nucleotide sequence ID" value="NZ_JBBMEZ010000009.1"/>
</dbReference>
<protein>
    <submittedName>
        <fullName evidence="2">Metallophosphoesterase</fullName>
    </submittedName>
</protein>
<keyword evidence="3" id="KW-1185">Reference proteome</keyword>
<comment type="caution">
    <text evidence="2">The sequence shown here is derived from an EMBL/GenBank/DDBJ whole genome shotgun (WGS) entry which is preliminary data.</text>
</comment>
<dbReference type="SUPFAM" id="SSF56300">
    <property type="entry name" value="Metallo-dependent phosphatases"/>
    <property type="match status" value="1"/>
</dbReference>
<evidence type="ECO:0000259" key="1">
    <source>
        <dbReference type="Pfam" id="PF00149"/>
    </source>
</evidence>
<reference evidence="2 3" key="1">
    <citation type="submission" date="2024-03" db="EMBL/GenBank/DDBJ databases">
        <title>Human intestinal bacterial collection.</title>
        <authorList>
            <person name="Pauvert C."/>
            <person name="Hitch T.C.A."/>
            <person name="Clavel T."/>
        </authorList>
    </citation>
    <scope>NUCLEOTIDE SEQUENCE [LARGE SCALE GENOMIC DNA]</scope>
    <source>
        <strain evidence="2 3">CLA-JM-H38</strain>
    </source>
</reference>
<dbReference type="Proteomes" id="UP001490816">
    <property type="component" value="Unassembled WGS sequence"/>
</dbReference>
<feature type="domain" description="Calcineurin-like phosphoesterase" evidence="1">
    <location>
        <begin position="10"/>
        <end position="70"/>
    </location>
</feature>
<sequence>MNTINKLRFILHVSDFHLTDNEDDIEYAKNALKSLTDKLVSENIKVDYLVHTGDIIESGDLYEKVAEELNLDSSFFSKDEDSQRILFDENIFVNKADGKQKKKFNSKLIEITRQRFKKAEEVFKGFVSDLNISFGSIVICCGNHDALRLFPVSTNTVVCKKNEYDDWEYSLPTDFQDDFAIFEEFLNNMEVANSQKRCGSSESITCCSIDNLNFLIFNTNWKNPKKQKAGYVCTRCDIINSAISKFSKSKDNLNIVLAHKPLYEICEKARLSYQRYIQTPFMSNLRKFIGKNGIYLCGDKHTRSIVGSQFHDIPHYIGGEPLRISSNREVEYNLLEISNNKLGMERKIHLKYKQTANFKWECDICPQDDVVSKLYELSNVYIIEKVFYIIATSHNPNSWEDICQETHNWDKVCVQPWYLNLNKQYQTICKYRNFGSYETSLEKEDILDFVCKQLKKKVGCSLYKNVLNIRGEYSSGKSTFLGILYIYLLNQYSIGKINFIPAYFNLENNEIFKEIKNNDSYVNTAEQIFKEYCKEIQKIAVKEHQPICFIVDGLDEQDCWSYSTEDSVGRALLNVLSEYNNSWYVMSFSQHRLPGFKNTMPARKYKDNSDIMYFNPIDILEKGSNDTRFISFVESFLGILHNSPRLLKSLNEDINIPEITEQLVEQVCDTIRKFRRLTITPGFMYDNIEYIMQQVKTELVMENKCHSDIYKYYIDKQSEKCIKELGYSFVDYAPTMAYLFSYKGYTYEKFKRLQGERSIEKIYTIQPINEHYDQIYHTFLFIKKYRDSREYLVAFHYNQEIRYYAEHPNEPIDPNSILNEFISRNVAVMIRKLWSDTNKFLIACENLLNRGNLPACMLSVLIYCLAHLKMYMPIRDQIRKKLQDKGVNFLKEVKCDDWTIKNGDSIKKLENFLNLSLKHSIEVFKLMDSNNSIQLVSELLNDKEFRRYNRQFQMLYYEDLSIKGEESRHPLNPERDVLYKGFDFHNCFYYLTVKLFSANSYPLREYDMFTLWDLIQSRLMTDILDEDDSGTNFETFFYRENFENRSNMVLLHTLNIFQKYILCNSSNSNISTTTAFKYFKDVQNVLKEIICIKNEENKTKDFHSKVLEKLDYLNKK</sequence>
<dbReference type="Pfam" id="PF00149">
    <property type="entry name" value="Metallophos"/>
    <property type="match status" value="1"/>
</dbReference>
<dbReference type="InterPro" id="IPR004843">
    <property type="entry name" value="Calcineurin-like_PHP"/>
</dbReference>
<dbReference type="Gene3D" id="3.60.21.10">
    <property type="match status" value="1"/>
</dbReference>
<dbReference type="InterPro" id="IPR029052">
    <property type="entry name" value="Metallo-depent_PP-like"/>
</dbReference>